<sequence>MSSWLGSSRPKKVSDELEAIRSEIASISARVSQLAGSAGDSLRDNVAQLRAALPDAGQLSGQASKAVAGALDEGRRYLDQAGAEVRGGVRQARAAVSDNPLAAMAVAAGVGFLVGLMCGRRHDA</sequence>
<protein>
    <recommendedName>
        <fullName evidence="1">DUF883 domain-containing protein</fullName>
    </recommendedName>
</protein>
<reference evidence="3" key="1">
    <citation type="journal article" date="2019" name="Int. J. Syst. Evol. Microbiol.">
        <title>The Global Catalogue of Microorganisms (GCM) 10K type strain sequencing project: providing services to taxonomists for standard genome sequencing and annotation.</title>
        <authorList>
            <consortium name="The Broad Institute Genomics Platform"/>
            <consortium name="The Broad Institute Genome Sequencing Center for Infectious Disease"/>
            <person name="Wu L."/>
            <person name="Ma J."/>
        </authorList>
    </citation>
    <scope>NUCLEOTIDE SEQUENCE [LARGE SCALE GENOMIC DNA]</scope>
    <source>
        <strain evidence="3">CCM 7941</strain>
    </source>
</reference>
<comment type="caution">
    <text evidence="2">The sequence shown here is derived from an EMBL/GenBank/DDBJ whole genome shotgun (WGS) entry which is preliminary data.</text>
</comment>
<dbReference type="EMBL" id="JBHRUV010000013">
    <property type="protein sequence ID" value="MFC3265164.1"/>
    <property type="molecule type" value="Genomic_DNA"/>
</dbReference>
<dbReference type="Pfam" id="PF19029">
    <property type="entry name" value="DUF883_C"/>
    <property type="match status" value="1"/>
</dbReference>
<dbReference type="Proteomes" id="UP001595536">
    <property type="component" value="Unassembled WGS sequence"/>
</dbReference>
<dbReference type="InterPro" id="IPR043605">
    <property type="entry name" value="DUF883_C"/>
</dbReference>
<name>A0ABV7LBJ5_9HYPH</name>
<keyword evidence="3" id="KW-1185">Reference proteome</keyword>
<feature type="domain" description="DUF883" evidence="1">
    <location>
        <begin position="93"/>
        <end position="121"/>
    </location>
</feature>
<evidence type="ECO:0000313" key="3">
    <source>
        <dbReference type="Proteomes" id="UP001595536"/>
    </source>
</evidence>
<gene>
    <name evidence="2" type="ORF">ACFOEX_02160</name>
</gene>
<accession>A0ABV7LBJ5</accession>
<organism evidence="2 3">
    <name type="scientific">Camelimonas abortus</name>
    <dbReference type="NCBI Taxonomy" id="1017184"/>
    <lineage>
        <taxon>Bacteria</taxon>
        <taxon>Pseudomonadati</taxon>
        <taxon>Pseudomonadota</taxon>
        <taxon>Alphaproteobacteria</taxon>
        <taxon>Hyphomicrobiales</taxon>
        <taxon>Chelatococcaceae</taxon>
        <taxon>Camelimonas</taxon>
    </lineage>
</organism>
<evidence type="ECO:0000259" key="1">
    <source>
        <dbReference type="Pfam" id="PF19029"/>
    </source>
</evidence>
<evidence type="ECO:0000313" key="2">
    <source>
        <dbReference type="EMBL" id="MFC3265164.1"/>
    </source>
</evidence>
<dbReference type="RefSeq" id="WP_376829943.1">
    <property type="nucleotide sequence ID" value="NZ_JBHLWR010000006.1"/>
</dbReference>
<proteinExistence type="predicted"/>